<comment type="subcellular location">
    <subcellularLocation>
        <location evidence="1">Membrane</location>
    </subcellularLocation>
</comment>
<evidence type="ECO:0000256" key="4">
    <source>
        <dbReference type="ARBA" id="ARBA00023136"/>
    </source>
</evidence>
<dbReference type="VEuPathDB" id="FungiDB:SI65_05901"/>
<accession>A0A1E3BEA4</accession>
<dbReference type="InterPro" id="IPR005828">
    <property type="entry name" value="MFS_sugar_transport-like"/>
</dbReference>
<organism evidence="5 6">
    <name type="scientific">Aspergillus cristatus</name>
    <name type="common">Chinese Fuzhuan brick tea-fermentation fungus</name>
    <name type="synonym">Eurotium cristatum</name>
    <dbReference type="NCBI Taxonomy" id="573508"/>
    <lineage>
        <taxon>Eukaryota</taxon>
        <taxon>Fungi</taxon>
        <taxon>Dikarya</taxon>
        <taxon>Ascomycota</taxon>
        <taxon>Pezizomycotina</taxon>
        <taxon>Eurotiomycetes</taxon>
        <taxon>Eurotiomycetidae</taxon>
        <taxon>Eurotiales</taxon>
        <taxon>Aspergillaceae</taxon>
        <taxon>Aspergillus</taxon>
        <taxon>Aspergillus subgen. Aspergillus</taxon>
    </lineage>
</organism>
<protein>
    <recommendedName>
        <fullName evidence="7">Major facilitator superfamily (MFS) profile domain-containing protein</fullName>
    </recommendedName>
</protein>
<evidence type="ECO:0000256" key="1">
    <source>
        <dbReference type="ARBA" id="ARBA00004370"/>
    </source>
</evidence>
<evidence type="ECO:0008006" key="7">
    <source>
        <dbReference type="Google" id="ProtNLM"/>
    </source>
</evidence>
<reference evidence="5 6" key="1">
    <citation type="journal article" date="2016" name="BMC Genomics">
        <title>Comparative genomic and transcriptomic analyses of the Fuzhuan brick tea-fermentation fungus Aspergillus cristatus.</title>
        <authorList>
            <person name="Ge Y."/>
            <person name="Wang Y."/>
            <person name="Liu Y."/>
            <person name="Tan Y."/>
            <person name="Ren X."/>
            <person name="Zhang X."/>
            <person name="Hyde K.D."/>
            <person name="Liu Y."/>
            <person name="Liu Z."/>
        </authorList>
    </citation>
    <scope>NUCLEOTIDE SEQUENCE [LARGE SCALE GENOMIC DNA]</scope>
    <source>
        <strain evidence="5 6">GZAAS20.1005</strain>
    </source>
</reference>
<dbReference type="Gene3D" id="1.20.1250.20">
    <property type="entry name" value="MFS general substrate transporter like domains"/>
    <property type="match status" value="1"/>
</dbReference>
<dbReference type="InterPro" id="IPR036259">
    <property type="entry name" value="MFS_trans_sf"/>
</dbReference>
<dbReference type="GO" id="GO:0022857">
    <property type="term" value="F:transmembrane transporter activity"/>
    <property type="evidence" value="ECO:0007669"/>
    <property type="project" value="InterPro"/>
</dbReference>
<dbReference type="EMBL" id="JXNT01000005">
    <property type="protein sequence ID" value="ODM19284.1"/>
    <property type="molecule type" value="Genomic_DNA"/>
</dbReference>
<comment type="caution">
    <text evidence="5">The sequence shown here is derived from an EMBL/GenBank/DDBJ whole genome shotgun (WGS) entry which is preliminary data.</text>
</comment>
<dbReference type="AlphaFoldDB" id="A0A1E3BEA4"/>
<keyword evidence="6" id="KW-1185">Reference proteome</keyword>
<dbReference type="Proteomes" id="UP000094569">
    <property type="component" value="Unassembled WGS sequence"/>
</dbReference>
<keyword evidence="2" id="KW-0812">Transmembrane</keyword>
<gene>
    <name evidence="5" type="ORF">SI65_05901</name>
</gene>
<name>A0A1E3BEA4_ASPCR</name>
<evidence type="ECO:0000256" key="3">
    <source>
        <dbReference type="ARBA" id="ARBA00022989"/>
    </source>
</evidence>
<sequence length="51" mass="5445">MLFGYDQGVFAGVIVTKDFLNVHDLNNNESLIGTVTALYDVGCFFGAVGAM</sequence>
<dbReference type="GO" id="GO:0016020">
    <property type="term" value="C:membrane"/>
    <property type="evidence" value="ECO:0007669"/>
    <property type="project" value="UniProtKB-SubCell"/>
</dbReference>
<dbReference type="Pfam" id="PF00083">
    <property type="entry name" value="Sugar_tr"/>
    <property type="match status" value="1"/>
</dbReference>
<evidence type="ECO:0000313" key="5">
    <source>
        <dbReference type="EMBL" id="ODM19284.1"/>
    </source>
</evidence>
<keyword evidence="4" id="KW-0472">Membrane</keyword>
<dbReference type="OrthoDB" id="6339427at2759"/>
<keyword evidence="3" id="KW-1133">Transmembrane helix</keyword>
<evidence type="ECO:0000313" key="6">
    <source>
        <dbReference type="Proteomes" id="UP000094569"/>
    </source>
</evidence>
<evidence type="ECO:0000256" key="2">
    <source>
        <dbReference type="ARBA" id="ARBA00022692"/>
    </source>
</evidence>
<proteinExistence type="predicted"/>